<accession>A0A1I6LTS8</accession>
<dbReference type="AlphaFoldDB" id="A0A1I6LTS8"/>
<dbReference type="STRING" id="767519.SAMN05216559_3112"/>
<dbReference type="PANTHER" id="PTHR34236:SF1">
    <property type="entry name" value="DIMETHYL SULFOXIDE REDUCTASE TRANSCRIPTIONAL ACTIVATOR"/>
    <property type="match status" value="1"/>
</dbReference>
<feature type="domain" description="Bacterioopsin transcriptional activator GAF and HTH associated" evidence="4">
    <location>
        <begin position="12"/>
        <end position="150"/>
    </location>
</feature>
<evidence type="ECO:0000313" key="6">
    <source>
        <dbReference type="Proteomes" id="UP000199062"/>
    </source>
</evidence>
<dbReference type="PANTHER" id="PTHR34236">
    <property type="entry name" value="DIMETHYL SULFOXIDE REDUCTASE TRANSCRIPTIONAL ACTIVATOR"/>
    <property type="match status" value="1"/>
</dbReference>
<keyword evidence="2" id="KW-0804">Transcription</keyword>
<name>A0A1I6LTS8_9EURY</name>
<evidence type="ECO:0000256" key="1">
    <source>
        <dbReference type="ARBA" id="ARBA00023015"/>
    </source>
</evidence>
<dbReference type="Pfam" id="PF04967">
    <property type="entry name" value="HTH_10"/>
    <property type="match status" value="1"/>
</dbReference>
<keyword evidence="6" id="KW-1185">Reference proteome</keyword>
<dbReference type="Pfam" id="PF15915">
    <property type="entry name" value="BAT"/>
    <property type="match status" value="1"/>
</dbReference>
<sequence>MSLFAEITVPVDEFALSSTLQAVPDATVDIERVIATDDDIAPYFWVATHDFAAFESAAESDETVSQLVRLDEFEDAGLYRADWTESVEPVQHAYSELNAGILEASGRREGWEIRFQFDDRSQLQSFCEFCEGAGVSFQLSRLHEIERAEPAEQYGLTPKQEEALLTAWELGFFDTPRSATLGAVADELDISKQSVSDRIRRANRNWIADALVVEPAEVTAD</sequence>
<protein>
    <submittedName>
        <fullName evidence="5">Predicted DNA binding protein, contains HTH domain</fullName>
    </submittedName>
</protein>
<evidence type="ECO:0000256" key="2">
    <source>
        <dbReference type="ARBA" id="ARBA00023163"/>
    </source>
</evidence>
<gene>
    <name evidence="5" type="ORF">SAMN05216559_3112</name>
</gene>
<evidence type="ECO:0000313" key="5">
    <source>
        <dbReference type="EMBL" id="SFS06863.1"/>
    </source>
</evidence>
<feature type="domain" description="HTH bat-type" evidence="3">
    <location>
        <begin position="156"/>
        <end position="205"/>
    </location>
</feature>
<evidence type="ECO:0000259" key="3">
    <source>
        <dbReference type="Pfam" id="PF04967"/>
    </source>
</evidence>
<dbReference type="Proteomes" id="UP000199062">
    <property type="component" value="Unassembled WGS sequence"/>
</dbReference>
<proteinExistence type="predicted"/>
<dbReference type="InterPro" id="IPR031803">
    <property type="entry name" value="BAT_GAF/HTH-assoc"/>
</dbReference>
<keyword evidence="1" id="KW-0805">Transcription regulation</keyword>
<evidence type="ECO:0000259" key="4">
    <source>
        <dbReference type="Pfam" id="PF15915"/>
    </source>
</evidence>
<organism evidence="5 6">
    <name type="scientific">Halomicrobium zhouii</name>
    <dbReference type="NCBI Taxonomy" id="767519"/>
    <lineage>
        <taxon>Archaea</taxon>
        <taxon>Methanobacteriati</taxon>
        <taxon>Methanobacteriota</taxon>
        <taxon>Stenosarchaea group</taxon>
        <taxon>Halobacteria</taxon>
        <taxon>Halobacteriales</taxon>
        <taxon>Haloarculaceae</taxon>
        <taxon>Halomicrobium</taxon>
    </lineage>
</organism>
<reference evidence="5 6" key="1">
    <citation type="submission" date="2016-10" db="EMBL/GenBank/DDBJ databases">
        <authorList>
            <person name="de Groot N.N."/>
        </authorList>
    </citation>
    <scope>NUCLEOTIDE SEQUENCE [LARGE SCALE GENOMIC DNA]</scope>
    <source>
        <strain evidence="5 6">CGMCC 1.10457</strain>
    </source>
</reference>
<dbReference type="OrthoDB" id="202021at2157"/>
<dbReference type="EMBL" id="FOZK01000003">
    <property type="protein sequence ID" value="SFS06863.1"/>
    <property type="molecule type" value="Genomic_DNA"/>
</dbReference>
<dbReference type="InterPro" id="IPR007050">
    <property type="entry name" value="HTH_bacterioopsin"/>
</dbReference>
<dbReference type="RefSeq" id="WP_089817453.1">
    <property type="nucleotide sequence ID" value="NZ_FOZK01000003.1"/>
</dbReference>